<evidence type="ECO:0000313" key="1">
    <source>
        <dbReference type="EMBL" id="QJA57848.1"/>
    </source>
</evidence>
<dbReference type="EMBL" id="MT141294">
    <property type="protein sequence ID" value="QJA57848.1"/>
    <property type="molecule type" value="Genomic_DNA"/>
</dbReference>
<sequence>MATISTNSYTIGGIDLYYDASIAHSSLLATYTGEITPGSPFRKAGRSLGNIVTAEFAPDVTYVDHFIAVKGARRKDKTVANLKTVTIPFTFDEMNEANLKKFFLASTLGNNKLAPMENPLEEGSISMLVRTDIGPDLVYSIPKCTIKPDGNLAMNIEDWWSGPLVIEVLYYDTGQWASKPYGVLDTTP</sequence>
<organism evidence="1">
    <name type="scientific">viral metagenome</name>
    <dbReference type="NCBI Taxonomy" id="1070528"/>
    <lineage>
        <taxon>unclassified sequences</taxon>
        <taxon>metagenomes</taxon>
        <taxon>organismal metagenomes</taxon>
    </lineage>
</organism>
<protein>
    <submittedName>
        <fullName evidence="1">Uncharacterized protein</fullName>
    </submittedName>
</protein>
<dbReference type="AlphaFoldDB" id="A0A6M3IL03"/>
<reference evidence="1" key="1">
    <citation type="submission" date="2020-03" db="EMBL/GenBank/DDBJ databases">
        <title>The deep terrestrial virosphere.</title>
        <authorList>
            <person name="Holmfeldt K."/>
            <person name="Nilsson E."/>
            <person name="Simone D."/>
            <person name="Lopez-Fernandez M."/>
            <person name="Wu X."/>
            <person name="de Brujin I."/>
            <person name="Lundin D."/>
            <person name="Andersson A."/>
            <person name="Bertilsson S."/>
            <person name="Dopson M."/>
        </authorList>
    </citation>
    <scope>NUCLEOTIDE SEQUENCE</scope>
    <source>
        <strain evidence="1">MM415B01546</strain>
    </source>
</reference>
<name>A0A6M3IL03_9ZZZZ</name>
<gene>
    <name evidence="1" type="ORF">MM415B01546_0017</name>
</gene>
<accession>A0A6M3IL03</accession>
<proteinExistence type="predicted"/>